<proteinExistence type="predicted"/>
<dbReference type="Proteomes" id="UP001172155">
    <property type="component" value="Unassembled WGS sequence"/>
</dbReference>
<evidence type="ECO:0000313" key="2">
    <source>
        <dbReference type="Proteomes" id="UP001172155"/>
    </source>
</evidence>
<sequence>MSAAVCRHSLRIGSRTLASLPIAASGQTRWLSSTPSRAKAVIYFHPGGSPELKKILRDINEYVILPEYLTEEQRKKIYRVKYKKELERDPITIEIDGKKREFRYRDMVRDKPSVKKGVPQAVSYMRSRQDFSQNLFPLLEGCYSVAKVKPADPAVFTKIIRLAGKAGATGAVLECIYKAKQTKFYLRTHEMVNELFYQLQRGAWESGWDRERTEKGLRRINKVLDLLEADQDHHRPLPDAGPIAYPFYRDPQFLAARLHLRAALALRPREAKEHKEVKEHDEAKDQDVLTAEEEAELVAKYAREIVRLWPKGFGLLDCRPDQVYKLNHGMKYLLFRPTFVWTAAPIASAFRMAQQVLTKDGKHAELVLALKDMAFQVEEELRAALPRSRRSERAMSVYKALFPDAQLPEPSSS</sequence>
<keyword evidence="2" id="KW-1185">Reference proteome</keyword>
<comment type="caution">
    <text evidence="1">The sequence shown here is derived from an EMBL/GenBank/DDBJ whole genome shotgun (WGS) entry which is preliminary data.</text>
</comment>
<protein>
    <submittedName>
        <fullName evidence="1">Uncharacterized protein</fullName>
    </submittedName>
</protein>
<accession>A0AA40BQ25</accession>
<gene>
    <name evidence="1" type="ORF">B0T18DRAFT_433129</name>
</gene>
<dbReference type="EMBL" id="JAUKUD010000007">
    <property type="protein sequence ID" value="KAK0738302.1"/>
    <property type="molecule type" value="Genomic_DNA"/>
</dbReference>
<reference evidence="1" key="1">
    <citation type="submission" date="2023-06" db="EMBL/GenBank/DDBJ databases">
        <title>Genome-scale phylogeny and comparative genomics of the fungal order Sordariales.</title>
        <authorList>
            <consortium name="Lawrence Berkeley National Laboratory"/>
            <person name="Hensen N."/>
            <person name="Bonometti L."/>
            <person name="Westerberg I."/>
            <person name="Brannstrom I.O."/>
            <person name="Guillou S."/>
            <person name="Cros-Aarteil S."/>
            <person name="Calhoun S."/>
            <person name="Haridas S."/>
            <person name="Kuo A."/>
            <person name="Mondo S."/>
            <person name="Pangilinan J."/>
            <person name="Riley R."/>
            <person name="LaButti K."/>
            <person name="Andreopoulos B."/>
            <person name="Lipzen A."/>
            <person name="Chen C."/>
            <person name="Yanf M."/>
            <person name="Daum C."/>
            <person name="Ng V."/>
            <person name="Clum A."/>
            <person name="Steindorff A."/>
            <person name="Ohm R."/>
            <person name="Martin F."/>
            <person name="Silar P."/>
            <person name="Natvig D."/>
            <person name="Lalanne C."/>
            <person name="Gautier V."/>
            <person name="Ament-velasquez S.L."/>
            <person name="Kruys A."/>
            <person name="Hutchinson M.I."/>
            <person name="Powell A.J."/>
            <person name="Barry K."/>
            <person name="Miller A.N."/>
            <person name="Grigoriev I.V."/>
            <person name="Debuchy R."/>
            <person name="Gladieux P."/>
            <person name="Thoren M.H."/>
            <person name="Johannesson H."/>
        </authorList>
    </citation>
    <scope>NUCLEOTIDE SEQUENCE</scope>
    <source>
        <strain evidence="1">SMH3187-1</strain>
    </source>
</reference>
<organism evidence="1 2">
    <name type="scientific">Schizothecium vesticola</name>
    <dbReference type="NCBI Taxonomy" id="314040"/>
    <lineage>
        <taxon>Eukaryota</taxon>
        <taxon>Fungi</taxon>
        <taxon>Dikarya</taxon>
        <taxon>Ascomycota</taxon>
        <taxon>Pezizomycotina</taxon>
        <taxon>Sordariomycetes</taxon>
        <taxon>Sordariomycetidae</taxon>
        <taxon>Sordariales</taxon>
        <taxon>Schizotheciaceae</taxon>
        <taxon>Schizothecium</taxon>
    </lineage>
</organism>
<name>A0AA40BQ25_9PEZI</name>
<evidence type="ECO:0000313" key="1">
    <source>
        <dbReference type="EMBL" id="KAK0738302.1"/>
    </source>
</evidence>
<dbReference type="AlphaFoldDB" id="A0AA40BQ25"/>